<dbReference type="GO" id="GO:0008556">
    <property type="term" value="F:P-type potassium transmembrane transporter activity"/>
    <property type="evidence" value="ECO:0007669"/>
    <property type="project" value="InterPro"/>
</dbReference>
<protein>
    <recommendedName>
        <fullName evidence="11">Potassium-transporting ATPase KdpC subunit</fullName>
    </recommendedName>
    <alternativeName>
        <fullName evidence="11">ATP phosphohydrolase [potassium-transporting] C chain</fullName>
    </alternativeName>
    <alternativeName>
        <fullName evidence="11">Potassium-binding and translocating subunit C</fullName>
    </alternativeName>
    <alternativeName>
        <fullName evidence="11">Potassium-translocating ATPase C chain</fullName>
    </alternativeName>
</protein>
<evidence type="ECO:0000256" key="3">
    <source>
        <dbReference type="ARBA" id="ARBA00022538"/>
    </source>
</evidence>
<evidence type="ECO:0000256" key="7">
    <source>
        <dbReference type="ARBA" id="ARBA00022958"/>
    </source>
</evidence>
<evidence type="ECO:0000256" key="2">
    <source>
        <dbReference type="ARBA" id="ARBA00022475"/>
    </source>
</evidence>
<comment type="caution">
    <text evidence="12">The sequence shown here is derived from an EMBL/GenBank/DDBJ whole genome shotgun (WGS) entry which is preliminary data.</text>
</comment>
<dbReference type="EMBL" id="BOMV01000057">
    <property type="protein sequence ID" value="GIE97727.1"/>
    <property type="molecule type" value="Genomic_DNA"/>
</dbReference>
<dbReference type="HAMAP" id="MF_00276">
    <property type="entry name" value="KdpC"/>
    <property type="match status" value="1"/>
</dbReference>
<keyword evidence="7 11" id="KW-0630">Potassium</keyword>
<keyword evidence="2 11" id="KW-1003">Cell membrane</keyword>
<comment type="subunit">
    <text evidence="11">The system is composed of three essential subunits: KdpA, KdpB and KdpC.</text>
</comment>
<keyword evidence="8 11" id="KW-1133">Transmembrane helix</keyword>
<comment type="subcellular location">
    <subcellularLocation>
        <location evidence="11">Cell membrane</location>
        <topology evidence="11">Single-pass membrane protein</topology>
    </subcellularLocation>
</comment>
<gene>
    <name evidence="11 12" type="primary">kdpC</name>
    <name evidence="12" type="ORF">Ari01nite_51920</name>
</gene>
<evidence type="ECO:0000256" key="1">
    <source>
        <dbReference type="ARBA" id="ARBA00022448"/>
    </source>
</evidence>
<keyword evidence="4 11" id="KW-0812">Transmembrane</keyword>
<evidence type="ECO:0000313" key="13">
    <source>
        <dbReference type="Proteomes" id="UP000636960"/>
    </source>
</evidence>
<dbReference type="GO" id="GO:0005886">
    <property type="term" value="C:plasma membrane"/>
    <property type="evidence" value="ECO:0007669"/>
    <property type="project" value="UniProtKB-SubCell"/>
</dbReference>
<keyword evidence="13" id="KW-1185">Reference proteome</keyword>
<comment type="similarity">
    <text evidence="11">Belongs to the KdpC family.</text>
</comment>
<dbReference type="RefSeq" id="WP_203784759.1">
    <property type="nucleotide sequence ID" value="NZ_BOMV01000057.1"/>
</dbReference>
<keyword evidence="10 11" id="KW-0472">Membrane</keyword>
<sequence length="270" mass="27890">MRLPPWLARHLAALRLLLALTVVLGLAYPLAMVGVARAMPGRADGSLIANASGQVAGSRLIGQAFTDAQGNPVQRYFQSRPGTAPSNLGPESVVDTDTPSLLTQVCVRSLAVGELEGVDGRRPYCTAGGVGAVLAVFRRDGFTGPVTRAVSVNETGTPFLATYEGVPVEPARTGTDYVALGGVITPIRGDAPANPAVPADAVTASGSGLDPHISPAYAALQVPRVARERGLTEADVRTLVSEHTDGRALGFLGEPGVNVLELNLALDARQ</sequence>
<reference evidence="12" key="1">
    <citation type="submission" date="2021-01" db="EMBL/GenBank/DDBJ databases">
        <title>Whole genome shotgun sequence of Actinoplanes rishiriensis NBRC 108556.</title>
        <authorList>
            <person name="Komaki H."/>
            <person name="Tamura T."/>
        </authorList>
    </citation>
    <scope>NUCLEOTIDE SEQUENCE</scope>
    <source>
        <strain evidence="12">NBRC 108556</strain>
    </source>
</reference>
<accession>A0A919K1X7</accession>
<evidence type="ECO:0000256" key="4">
    <source>
        <dbReference type="ARBA" id="ARBA00022692"/>
    </source>
</evidence>
<proteinExistence type="inferred from homology"/>
<dbReference type="PANTHER" id="PTHR30042">
    <property type="entry name" value="POTASSIUM-TRANSPORTING ATPASE C CHAIN"/>
    <property type="match status" value="1"/>
</dbReference>
<evidence type="ECO:0000256" key="9">
    <source>
        <dbReference type="ARBA" id="ARBA00023065"/>
    </source>
</evidence>
<dbReference type="InterPro" id="IPR003820">
    <property type="entry name" value="KdpC"/>
</dbReference>
<dbReference type="AlphaFoldDB" id="A0A919K1X7"/>
<evidence type="ECO:0000256" key="10">
    <source>
        <dbReference type="ARBA" id="ARBA00023136"/>
    </source>
</evidence>
<name>A0A919K1X7_9ACTN</name>
<dbReference type="Proteomes" id="UP000636960">
    <property type="component" value="Unassembled WGS sequence"/>
</dbReference>
<keyword evidence="3 11" id="KW-0633">Potassium transport</keyword>
<keyword evidence="5 11" id="KW-0547">Nucleotide-binding</keyword>
<keyword evidence="9 11" id="KW-0406">Ion transport</keyword>
<organism evidence="12 13">
    <name type="scientific">Paractinoplanes rishiriensis</name>
    <dbReference type="NCBI Taxonomy" id="1050105"/>
    <lineage>
        <taxon>Bacteria</taxon>
        <taxon>Bacillati</taxon>
        <taxon>Actinomycetota</taxon>
        <taxon>Actinomycetes</taxon>
        <taxon>Micromonosporales</taxon>
        <taxon>Micromonosporaceae</taxon>
        <taxon>Paractinoplanes</taxon>
    </lineage>
</organism>
<comment type="function">
    <text evidence="11">Part of the high-affinity ATP-driven potassium transport (or Kdp) system, which catalyzes the hydrolysis of ATP coupled with the electrogenic transport of potassium into the cytoplasm. This subunit acts as a catalytic chaperone that increases the ATP-binding affinity of the ATP-hydrolyzing subunit KdpB by the formation of a transient KdpB/KdpC/ATP ternary complex.</text>
</comment>
<keyword evidence="6 11" id="KW-0067">ATP-binding</keyword>
<evidence type="ECO:0000313" key="12">
    <source>
        <dbReference type="EMBL" id="GIE97727.1"/>
    </source>
</evidence>
<evidence type="ECO:0000256" key="6">
    <source>
        <dbReference type="ARBA" id="ARBA00022840"/>
    </source>
</evidence>
<evidence type="ECO:0000256" key="5">
    <source>
        <dbReference type="ARBA" id="ARBA00022741"/>
    </source>
</evidence>
<evidence type="ECO:0000256" key="11">
    <source>
        <dbReference type="HAMAP-Rule" id="MF_00276"/>
    </source>
</evidence>
<dbReference type="PANTHER" id="PTHR30042:SF2">
    <property type="entry name" value="POTASSIUM-TRANSPORTING ATPASE KDPC SUBUNIT"/>
    <property type="match status" value="1"/>
</dbReference>
<evidence type="ECO:0000256" key="8">
    <source>
        <dbReference type="ARBA" id="ARBA00022989"/>
    </source>
</evidence>
<dbReference type="GO" id="GO:0005524">
    <property type="term" value="F:ATP binding"/>
    <property type="evidence" value="ECO:0007669"/>
    <property type="project" value="UniProtKB-UniRule"/>
</dbReference>
<keyword evidence="1 11" id="KW-0813">Transport</keyword>
<dbReference type="Pfam" id="PF02669">
    <property type="entry name" value="KdpC"/>
    <property type="match status" value="2"/>
</dbReference>